<dbReference type="OrthoDB" id="9804578at2"/>
<dbReference type="PANTHER" id="PTHR43406">
    <property type="entry name" value="TRYPTOPHAN SYNTHASE, ALPHA CHAIN"/>
    <property type="match status" value="1"/>
</dbReference>
<dbReference type="AlphaFoldDB" id="A0A096B965"/>
<evidence type="ECO:0000313" key="11">
    <source>
        <dbReference type="EMBL" id="KGF29734.1"/>
    </source>
</evidence>
<comment type="catalytic activity">
    <reaction evidence="8 9">
        <text>(1S,2R)-1-C-(indol-3-yl)glycerol 3-phosphate + L-serine = D-glyceraldehyde 3-phosphate + L-tryptophan + H2O</text>
        <dbReference type="Rhea" id="RHEA:10532"/>
        <dbReference type="ChEBI" id="CHEBI:15377"/>
        <dbReference type="ChEBI" id="CHEBI:33384"/>
        <dbReference type="ChEBI" id="CHEBI:57912"/>
        <dbReference type="ChEBI" id="CHEBI:58866"/>
        <dbReference type="ChEBI" id="CHEBI:59776"/>
        <dbReference type="EC" id="4.2.1.20"/>
    </reaction>
</comment>
<dbReference type="Proteomes" id="UP000029629">
    <property type="component" value="Unassembled WGS sequence"/>
</dbReference>
<evidence type="ECO:0000313" key="12">
    <source>
        <dbReference type="Proteomes" id="UP000029629"/>
    </source>
</evidence>
<evidence type="ECO:0000256" key="3">
    <source>
        <dbReference type="ARBA" id="ARBA00011270"/>
    </source>
</evidence>
<comment type="function">
    <text evidence="1 9">The alpha subunit is responsible for the aldol cleavage of indoleglycerol phosphate to indole and glyceraldehyde 3-phosphate.</text>
</comment>
<gene>
    <name evidence="9" type="primary">trpA</name>
    <name evidence="11" type="ORF">HMPREF2130_08490</name>
</gene>
<comment type="subunit">
    <text evidence="3 9">Tetramer of two alpha and two beta chains.</text>
</comment>
<name>A0A096B965_9BURK</name>
<dbReference type="InterPro" id="IPR018204">
    <property type="entry name" value="Trp_synthase_alpha_AS"/>
</dbReference>
<evidence type="ECO:0000256" key="9">
    <source>
        <dbReference type="HAMAP-Rule" id="MF_00131"/>
    </source>
</evidence>
<comment type="similarity">
    <text evidence="9 10">Belongs to the TrpA family.</text>
</comment>
<dbReference type="InterPro" id="IPR011060">
    <property type="entry name" value="RibuloseP-bd_barrel"/>
</dbReference>
<keyword evidence="12" id="KW-1185">Reference proteome</keyword>
<evidence type="ECO:0000256" key="4">
    <source>
        <dbReference type="ARBA" id="ARBA00022605"/>
    </source>
</evidence>
<dbReference type="eggNOG" id="COG0159">
    <property type="taxonomic scope" value="Bacteria"/>
</dbReference>
<comment type="caution">
    <text evidence="11">The sequence shown here is derived from an EMBL/GenBank/DDBJ whole genome shotgun (WGS) entry which is preliminary data.</text>
</comment>
<evidence type="ECO:0000256" key="2">
    <source>
        <dbReference type="ARBA" id="ARBA00004733"/>
    </source>
</evidence>
<evidence type="ECO:0000256" key="6">
    <source>
        <dbReference type="ARBA" id="ARBA00023141"/>
    </source>
</evidence>
<dbReference type="NCBIfam" id="TIGR00262">
    <property type="entry name" value="trpA"/>
    <property type="match status" value="1"/>
</dbReference>
<evidence type="ECO:0000256" key="5">
    <source>
        <dbReference type="ARBA" id="ARBA00022822"/>
    </source>
</evidence>
<dbReference type="Gene3D" id="3.20.20.70">
    <property type="entry name" value="Aldolase class I"/>
    <property type="match status" value="1"/>
</dbReference>
<dbReference type="PANTHER" id="PTHR43406:SF1">
    <property type="entry name" value="TRYPTOPHAN SYNTHASE ALPHA CHAIN, CHLOROPLASTIC"/>
    <property type="match status" value="1"/>
</dbReference>
<dbReference type="UniPathway" id="UPA00035">
    <property type="reaction ID" value="UER00044"/>
</dbReference>
<dbReference type="HAMAP" id="MF_00131">
    <property type="entry name" value="Trp_synth_alpha"/>
    <property type="match status" value="1"/>
</dbReference>
<evidence type="ECO:0000256" key="1">
    <source>
        <dbReference type="ARBA" id="ARBA00003365"/>
    </source>
</evidence>
<feature type="active site" description="Proton acceptor" evidence="9">
    <location>
        <position position="49"/>
    </location>
</feature>
<keyword evidence="6 9" id="KW-0057">Aromatic amino acid biosynthesis</keyword>
<keyword evidence="5 9" id="KW-0822">Tryptophan biosynthesis</keyword>
<dbReference type="FunFam" id="3.20.20.70:FF:000037">
    <property type="entry name" value="Tryptophan synthase alpha chain"/>
    <property type="match status" value="1"/>
</dbReference>
<feature type="active site" description="Proton acceptor" evidence="9">
    <location>
        <position position="60"/>
    </location>
</feature>
<dbReference type="InterPro" id="IPR013785">
    <property type="entry name" value="Aldolase_TIM"/>
</dbReference>
<dbReference type="GO" id="GO:0005829">
    <property type="term" value="C:cytosol"/>
    <property type="evidence" value="ECO:0007669"/>
    <property type="project" value="TreeGrafter"/>
</dbReference>
<comment type="pathway">
    <text evidence="2 9">Amino-acid biosynthesis; L-tryptophan biosynthesis; L-tryptophan from chorismate: step 5/5.</text>
</comment>
<dbReference type="InterPro" id="IPR002028">
    <property type="entry name" value="Trp_synthase_suA"/>
</dbReference>
<dbReference type="CDD" id="cd04724">
    <property type="entry name" value="Tryptophan_synthase_alpha"/>
    <property type="match status" value="1"/>
</dbReference>
<dbReference type="RefSeq" id="WP_036559975.1">
    <property type="nucleotide sequence ID" value="NZ_JRNI01000036.1"/>
</dbReference>
<dbReference type="EMBL" id="JRNI01000036">
    <property type="protein sequence ID" value="KGF29734.1"/>
    <property type="molecule type" value="Genomic_DNA"/>
</dbReference>
<dbReference type="EC" id="4.2.1.20" evidence="9"/>
<protein>
    <recommendedName>
        <fullName evidence="9">Tryptophan synthase alpha chain</fullName>
        <ecNumber evidence="9">4.2.1.20</ecNumber>
    </recommendedName>
</protein>
<reference evidence="11 12" key="1">
    <citation type="submission" date="2014-07" db="EMBL/GenBank/DDBJ databases">
        <authorList>
            <person name="McCorrison J."/>
            <person name="Sanka R."/>
            <person name="Torralba M."/>
            <person name="Gillis M."/>
            <person name="Haft D.H."/>
            <person name="Methe B."/>
            <person name="Sutton G."/>
            <person name="Nelson K.E."/>
        </authorList>
    </citation>
    <scope>NUCLEOTIDE SEQUENCE [LARGE SCALE GENOMIC DNA]</scope>
    <source>
        <strain evidence="11 12">DNF00040</strain>
    </source>
</reference>
<dbReference type="Pfam" id="PF00290">
    <property type="entry name" value="Trp_syntA"/>
    <property type="match status" value="1"/>
</dbReference>
<dbReference type="PROSITE" id="PS00167">
    <property type="entry name" value="TRP_SYNTHASE_ALPHA"/>
    <property type="match status" value="1"/>
</dbReference>
<evidence type="ECO:0000256" key="10">
    <source>
        <dbReference type="RuleBase" id="RU003662"/>
    </source>
</evidence>
<keyword evidence="7 9" id="KW-0456">Lyase</keyword>
<evidence type="ECO:0000256" key="7">
    <source>
        <dbReference type="ARBA" id="ARBA00023239"/>
    </source>
</evidence>
<keyword evidence="4 9" id="KW-0028">Amino-acid biosynthesis</keyword>
<accession>A0A096B965</accession>
<dbReference type="GO" id="GO:0004834">
    <property type="term" value="F:tryptophan synthase activity"/>
    <property type="evidence" value="ECO:0007669"/>
    <property type="project" value="UniProtKB-UniRule"/>
</dbReference>
<proteinExistence type="inferred from homology"/>
<organism evidence="11 12">
    <name type="scientific">Oligella urethralis DNF00040</name>
    <dbReference type="NCBI Taxonomy" id="1401065"/>
    <lineage>
        <taxon>Bacteria</taxon>
        <taxon>Pseudomonadati</taxon>
        <taxon>Pseudomonadota</taxon>
        <taxon>Betaproteobacteria</taxon>
        <taxon>Burkholderiales</taxon>
        <taxon>Alcaligenaceae</taxon>
        <taxon>Oligella</taxon>
    </lineage>
</organism>
<evidence type="ECO:0000256" key="8">
    <source>
        <dbReference type="ARBA" id="ARBA00049047"/>
    </source>
</evidence>
<dbReference type="SUPFAM" id="SSF51366">
    <property type="entry name" value="Ribulose-phoshate binding barrel"/>
    <property type="match status" value="1"/>
</dbReference>
<sequence>MSIKRIDEAFARCGERTALIPFITCGDPSAEATLAMMHAMVKSGVDVIELGVPFSDPMADGKVIQLATERAIANGMTLKGVIEVVRRFREDNQHTPIVFMGYANPIEAMGWEQFTQAAAEAGVDGVLIVDYPPEEFAEVAPYFEAAELAPIFLIAPTSTDERIKKVGEIAKGYVYYVSLKGVTGSGALDTDDVKIKVQNIKRFVNIPVGVGFGIQDVDSARAIAAVADAVVIGSKLITTVQAALAGQVEERHAELAAAAAGAWLADIRQGLDTLEKE</sequence>